<keyword evidence="4 8" id="KW-0863">Zinc-finger</keyword>
<dbReference type="Gene3D" id="3.30.160.60">
    <property type="entry name" value="Classic Zinc Finger"/>
    <property type="match status" value="5"/>
</dbReference>
<dbReference type="PANTHER" id="PTHR24376">
    <property type="entry name" value="ZINC FINGER PROTEIN"/>
    <property type="match status" value="1"/>
</dbReference>
<feature type="domain" description="C2H2-type" evidence="10">
    <location>
        <begin position="6"/>
        <end position="33"/>
    </location>
</feature>
<feature type="region of interest" description="Disordered" evidence="9">
    <location>
        <begin position="23"/>
        <end position="62"/>
    </location>
</feature>
<keyword evidence="6" id="KW-0238">DNA-binding</keyword>
<feature type="compositionally biased region" description="Basic and acidic residues" evidence="9">
    <location>
        <begin position="44"/>
        <end position="55"/>
    </location>
</feature>
<dbReference type="GO" id="GO:0008270">
    <property type="term" value="F:zinc ion binding"/>
    <property type="evidence" value="ECO:0007669"/>
    <property type="project" value="UniProtKB-KW"/>
</dbReference>
<keyword evidence="5" id="KW-0862">Zinc</keyword>
<dbReference type="OrthoDB" id="6226898at2759"/>
<evidence type="ECO:0000256" key="6">
    <source>
        <dbReference type="ARBA" id="ARBA00023125"/>
    </source>
</evidence>
<evidence type="ECO:0000256" key="3">
    <source>
        <dbReference type="ARBA" id="ARBA00022737"/>
    </source>
</evidence>
<reference evidence="11" key="1">
    <citation type="submission" date="2020-06" db="EMBL/GenBank/DDBJ databases">
        <title>Draft genome of Bugula neritina, a colonial animal packing powerful symbionts and potential medicines.</title>
        <authorList>
            <person name="Rayko M."/>
        </authorList>
    </citation>
    <scope>NUCLEOTIDE SEQUENCE [LARGE SCALE GENOMIC DNA]</scope>
    <source>
        <strain evidence="11">Kwan_BN1</strain>
    </source>
</reference>
<dbReference type="GO" id="GO:0005634">
    <property type="term" value="C:nucleus"/>
    <property type="evidence" value="ECO:0007669"/>
    <property type="project" value="UniProtKB-SubCell"/>
</dbReference>
<keyword evidence="2" id="KW-0479">Metal-binding</keyword>
<comment type="caution">
    <text evidence="11">The sequence shown here is derived from an EMBL/GenBank/DDBJ whole genome shotgun (WGS) entry which is preliminary data.</text>
</comment>
<dbReference type="GO" id="GO:0001228">
    <property type="term" value="F:DNA-binding transcription activator activity, RNA polymerase II-specific"/>
    <property type="evidence" value="ECO:0007669"/>
    <property type="project" value="TreeGrafter"/>
</dbReference>
<sequence length="582" mass="66132">MKKRVWRCLSCGIVFSNPRSLGVHKKLHHPQPTESETVGSRPASEQRDEESRSTDDEVAAAEEDSGVAVINVIIERQEEPREDNYPPQYGRGQRRRNKPKHLDSSVVETDEVFECGVCADVFPSAPSLEEHVMRLHSLPCSKCRLVFTLAEEGLHRHQCQDELAEEMKASVGVNEIGDVAVFTCRHCSQVFTDAELFRSHLVWHFTTLLCDICNTYRNTLRKLENHAVTCTGLVDREDGFSVPAPHICSICDLACVTEEALQKHRAIHKDYTCNRCGEHYYTKYGLQQHLLSCDQSQLARVSPVMACVECNLVFCSEHNLQYHKRQHADPAVICKNCQQTFSTVCEICEEKLKSSKALASHYLKHSFKFDCVLCTQTFEKKDDLINHSLECSARDMLSKKGRVDCAHCQRSFTEFPAYQAHLSEHSHNHHCTHCNRRFRNKQQLSQHLSTCVLRTDNLSVHHVCPICNKKFVRKDYFLNHQCRNEQGQLIPRPENLQLLVESSDTPQVVCHHCGKVFTSQSNLTKHLKVCVTCYGCVSSFMLPVYHLDNYTAVKRTSVMCAASPSTTHTLSGSTTTPLTLIN</sequence>
<feature type="compositionally biased region" description="Basic and acidic residues" evidence="9">
    <location>
        <begin position="75"/>
        <end position="84"/>
    </location>
</feature>
<keyword evidence="7" id="KW-0539">Nucleus</keyword>
<dbReference type="SUPFAM" id="SSF57667">
    <property type="entry name" value="beta-beta-alpha zinc fingers"/>
    <property type="match status" value="2"/>
</dbReference>
<evidence type="ECO:0000256" key="5">
    <source>
        <dbReference type="ARBA" id="ARBA00022833"/>
    </source>
</evidence>
<dbReference type="PROSITE" id="PS00028">
    <property type="entry name" value="ZINC_FINGER_C2H2_1"/>
    <property type="match status" value="4"/>
</dbReference>
<dbReference type="InterPro" id="IPR036236">
    <property type="entry name" value="Znf_C2H2_sf"/>
</dbReference>
<comment type="subcellular location">
    <subcellularLocation>
        <location evidence="1">Nucleus</location>
    </subcellularLocation>
</comment>
<dbReference type="SMART" id="SM00355">
    <property type="entry name" value="ZnF_C2H2"/>
    <property type="match status" value="12"/>
</dbReference>
<feature type="domain" description="C2H2-type" evidence="10">
    <location>
        <begin position="305"/>
        <end position="332"/>
    </location>
</feature>
<name>A0A7J7K4M5_BUGNE</name>
<evidence type="ECO:0000256" key="1">
    <source>
        <dbReference type="ARBA" id="ARBA00004123"/>
    </source>
</evidence>
<evidence type="ECO:0000256" key="7">
    <source>
        <dbReference type="ARBA" id="ARBA00023242"/>
    </source>
</evidence>
<dbReference type="InterPro" id="IPR013087">
    <property type="entry name" value="Znf_C2H2_type"/>
</dbReference>
<dbReference type="PANTHER" id="PTHR24376:SF243">
    <property type="entry name" value="C2H2-TYPE DOMAIN-CONTAINING PROTEIN"/>
    <property type="match status" value="1"/>
</dbReference>
<gene>
    <name evidence="11" type="ORF">EB796_008103</name>
</gene>
<organism evidence="11 12">
    <name type="scientific">Bugula neritina</name>
    <name type="common">Brown bryozoan</name>
    <name type="synonym">Sertularia neritina</name>
    <dbReference type="NCBI Taxonomy" id="10212"/>
    <lineage>
        <taxon>Eukaryota</taxon>
        <taxon>Metazoa</taxon>
        <taxon>Spiralia</taxon>
        <taxon>Lophotrochozoa</taxon>
        <taxon>Bryozoa</taxon>
        <taxon>Gymnolaemata</taxon>
        <taxon>Cheilostomatida</taxon>
        <taxon>Flustrina</taxon>
        <taxon>Buguloidea</taxon>
        <taxon>Bugulidae</taxon>
        <taxon>Bugula</taxon>
    </lineage>
</organism>
<evidence type="ECO:0000259" key="10">
    <source>
        <dbReference type="PROSITE" id="PS50157"/>
    </source>
</evidence>
<dbReference type="GO" id="GO:0000978">
    <property type="term" value="F:RNA polymerase II cis-regulatory region sequence-specific DNA binding"/>
    <property type="evidence" value="ECO:0007669"/>
    <property type="project" value="TreeGrafter"/>
</dbReference>
<evidence type="ECO:0000313" key="12">
    <source>
        <dbReference type="Proteomes" id="UP000593567"/>
    </source>
</evidence>
<keyword evidence="12" id="KW-1185">Reference proteome</keyword>
<dbReference type="EMBL" id="VXIV02001288">
    <property type="protein sequence ID" value="KAF6033590.1"/>
    <property type="molecule type" value="Genomic_DNA"/>
</dbReference>
<feature type="domain" description="C2H2-type" evidence="10">
    <location>
        <begin position="113"/>
        <end position="137"/>
    </location>
</feature>
<evidence type="ECO:0000256" key="4">
    <source>
        <dbReference type="ARBA" id="ARBA00022771"/>
    </source>
</evidence>
<dbReference type="PROSITE" id="PS50157">
    <property type="entry name" value="ZINC_FINGER_C2H2_2"/>
    <property type="match status" value="4"/>
</dbReference>
<evidence type="ECO:0000256" key="9">
    <source>
        <dbReference type="SAM" id="MobiDB-lite"/>
    </source>
</evidence>
<accession>A0A7J7K4M5</accession>
<dbReference type="Proteomes" id="UP000593567">
    <property type="component" value="Unassembled WGS sequence"/>
</dbReference>
<proteinExistence type="predicted"/>
<feature type="region of interest" description="Disordered" evidence="9">
    <location>
        <begin position="75"/>
        <end position="102"/>
    </location>
</feature>
<evidence type="ECO:0000313" key="11">
    <source>
        <dbReference type="EMBL" id="KAF6033590.1"/>
    </source>
</evidence>
<evidence type="ECO:0000256" key="8">
    <source>
        <dbReference type="PROSITE-ProRule" id="PRU00042"/>
    </source>
</evidence>
<protein>
    <submittedName>
        <fullName evidence="11">PRDM15</fullName>
    </submittedName>
</protein>
<feature type="domain" description="C2H2-type" evidence="10">
    <location>
        <begin position="508"/>
        <end position="529"/>
    </location>
</feature>
<evidence type="ECO:0000256" key="2">
    <source>
        <dbReference type="ARBA" id="ARBA00022723"/>
    </source>
</evidence>
<dbReference type="AlphaFoldDB" id="A0A7J7K4M5"/>
<keyword evidence="3" id="KW-0677">Repeat</keyword>
<dbReference type="Pfam" id="PF00096">
    <property type="entry name" value="zf-C2H2"/>
    <property type="match status" value="2"/>
</dbReference>